<dbReference type="CDD" id="cd08946">
    <property type="entry name" value="SDR_e"/>
    <property type="match status" value="1"/>
</dbReference>
<comment type="similarity">
    <text evidence="1">Belongs to the NAD(P)-dependent epimerase/dehydratase family.</text>
</comment>
<evidence type="ECO:0000313" key="3">
    <source>
        <dbReference type="EMBL" id="MFC4612673.1"/>
    </source>
</evidence>
<name>A0ABV9GGL2_9ACTN</name>
<keyword evidence="4" id="KW-1185">Reference proteome</keyword>
<dbReference type="EMBL" id="JBHSFE010000038">
    <property type="protein sequence ID" value="MFC4612673.1"/>
    <property type="molecule type" value="Genomic_DNA"/>
</dbReference>
<dbReference type="SUPFAM" id="SSF51735">
    <property type="entry name" value="NAD(P)-binding Rossmann-fold domains"/>
    <property type="match status" value="1"/>
</dbReference>
<evidence type="ECO:0000313" key="4">
    <source>
        <dbReference type="Proteomes" id="UP001595993"/>
    </source>
</evidence>
<comment type="caution">
    <text evidence="3">The sequence shown here is derived from an EMBL/GenBank/DDBJ whole genome shotgun (WGS) entry which is preliminary data.</text>
</comment>
<organism evidence="3 4">
    <name type="scientific">Streptomyces maoxianensis</name>
    <dbReference type="NCBI Taxonomy" id="1459942"/>
    <lineage>
        <taxon>Bacteria</taxon>
        <taxon>Bacillati</taxon>
        <taxon>Actinomycetota</taxon>
        <taxon>Actinomycetes</taxon>
        <taxon>Kitasatosporales</taxon>
        <taxon>Streptomycetaceae</taxon>
        <taxon>Streptomyces</taxon>
    </lineage>
</organism>
<reference evidence="4" key="1">
    <citation type="journal article" date="2019" name="Int. J. Syst. Evol. Microbiol.">
        <title>The Global Catalogue of Microorganisms (GCM) 10K type strain sequencing project: providing services to taxonomists for standard genome sequencing and annotation.</title>
        <authorList>
            <consortium name="The Broad Institute Genomics Platform"/>
            <consortium name="The Broad Institute Genome Sequencing Center for Infectious Disease"/>
            <person name="Wu L."/>
            <person name="Ma J."/>
        </authorList>
    </citation>
    <scope>NUCLEOTIDE SEQUENCE [LARGE SCALE GENOMIC DNA]</scope>
    <source>
        <strain evidence="4">CGMCC 4.7139</strain>
    </source>
</reference>
<proteinExistence type="inferred from homology"/>
<dbReference type="RefSeq" id="WP_381202990.1">
    <property type="nucleotide sequence ID" value="NZ_JBHSFE010000038.1"/>
</dbReference>
<dbReference type="Proteomes" id="UP001595993">
    <property type="component" value="Unassembled WGS sequence"/>
</dbReference>
<dbReference type="PANTHER" id="PTHR43000">
    <property type="entry name" value="DTDP-D-GLUCOSE 4,6-DEHYDRATASE-RELATED"/>
    <property type="match status" value="1"/>
</dbReference>
<evidence type="ECO:0000256" key="1">
    <source>
        <dbReference type="ARBA" id="ARBA00007637"/>
    </source>
</evidence>
<feature type="domain" description="NAD-dependent epimerase/dehydratase" evidence="2">
    <location>
        <begin position="14"/>
        <end position="247"/>
    </location>
</feature>
<dbReference type="InterPro" id="IPR001509">
    <property type="entry name" value="Epimerase_deHydtase"/>
</dbReference>
<accession>A0ABV9GGL2</accession>
<dbReference type="Gene3D" id="3.40.50.720">
    <property type="entry name" value="NAD(P)-binding Rossmann-like Domain"/>
    <property type="match status" value="1"/>
</dbReference>
<dbReference type="InterPro" id="IPR036291">
    <property type="entry name" value="NAD(P)-bd_dom_sf"/>
</dbReference>
<dbReference type="Pfam" id="PF01370">
    <property type="entry name" value="Epimerase"/>
    <property type="match status" value="1"/>
</dbReference>
<evidence type="ECO:0000259" key="2">
    <source>
        <dbReference type="Pfam" id="PF01370"/>
    </source>
</evidence>
<gene>
    <name evidence="3" type="ORF">ACFO9E_33730</name>
</gene>
<protein>
    <submittedName>
        <fullName evidence="3">NAD-dependent epimerase/dehydratase family protein</fullName>
    </submittedName>
</protein>
<sequence>MSAEDGRSGRQRVAILGGTGWIGRHICAAASARGHDIVVVARHPAPHVSAHTFVPLDLAHAATEEITALLRAERIGVVVNSTDAANATDGWTKSEQDMALVNVGLVGRLLAGMSALPWRSRIVHIGTMHEYGEVAAGTAMDETITPRPGTAYTRTKLAGSQAVLDAVGSGLVDGLVLRAANVSGPHPSPASFPGKLVGMLRQALASGQRMPVVITQARRDFVDVRDVAEAVVKAVETSVSGRVLNIGSGVAVDMRTLVRLFVTAAGHTVDMIDEEIRHVPSLGGAWTRADIRLAGQLLGWQPRIGLEESLGTMWSTATAGDRLEA</sequence>